<dbReference type="OrthoDB" id="3062339at2759"/>
<reference evidence="2" key="1">
    <citation type="submission" date="2020-11" db="EMBL/GenBank/DDBJ databases">
        <authorList>
            <consortium name="DOE Joint Genome Institute"/>
            <person name="Ahrendt S."/>
            <person name="Riley R."/>
            <person name="Andreopoulos W."/>
            <person name="Labutti K."/>
            <person name="Pangilinan J."/>
            <person name="Ruiz-Duenas F.J."/>
            <person name="Barrasa J.M."/>
            <person name="Sanchez-Garcia M."/>
            <person name="Camarero S."/>
            <person name="Miyauchi S."/>
            <person name="Serrano A."/>
            <person name="Linde D."/>
            <person name="Babiker R."/>
            <person name="Drula E."/>
            <person name="Ayuso-Fernandez I."/>
            <person name="Pacheco R."/>
            <person name="Padilla G."/>
            <person name="Ferreira P."/>
            <person name="Barriuso J."/>
            <person name="Kellner H."/>
            <person name="Castanera R."/>
            <person name="Alfaro M."/>
            <person name="Ramirez L."/>
            <person name="Pisabarro A.G."/>
            <person name="Kuo A."/>
            <person name="Tritt A."/>
            <person name="Lipzen A."/>
            <person name="He G."/>
            <person name="Yan M."/>
            <person name="Ng V."/>
            <person name="Cullen D."/>
            <person name="Martin F."/>
            <person name="Rosso M.-N."/>
            <person name="Henrissat B."/>
            <person name="Hibbett D."/>
            <person name="Martinez A.T."/>
            <person name="Grigoriev I.V."/>
        </authorList>
    </citation>
    <scope>NUCLEOTIDE SEQUENCE</scope>
    <source>
        <strain evidence="2">AH 40177</strain>
    </source>
</reference>
<sequence length="909" mass="101494">MTQLCASRKASSIYFLPASRVLNHSVAAGFPRSFLVETLFGSDYLRSTIMNQTKDTEWNRWNGYQPSKKDSKENPKALVKPIAEEEDSASRVPCTPPRSVPPTGQHVPPITLPTNWDEEDDGLSAVILAGDYDSIRDYYDRYVASFNNASPTIFRLLKFFDAEVIMLARKLPNAPVIDDSLPLDDTTMQAAMEADEEGVLGALIHTTYLLRTLATGMLPETCVLYTERFGKQEIPFEVWVNQYRIEQDDKSKAAKERKLDNATHSAEDCAVKPSTEAQQERAVDIDSGEGSHLRPVVRDEGRSDTLGKASPISPAHSPVAADRPALVDYDSSPGPFNNEDPPPATSTSIRVAKLSALASKKTRSPSPSSLNKEQSPQPPQLKRRRRLSKRHHVDADFTETENDMDNDEAVQLQRQKGKGKALADPQDGEDDDSNGGQGPLPLEAKRRLDALIAKLSEDVEAVAHEYGKPPEMCYKYVDGMDGQASTRSVTNWNIWQQWYAVHGEQKKPTNMPVSEWTVVVRNEFDAFLHSKLAKDNFDNPEAREEALEEQITWFWQHHDTFIEQSIAKGKGTKMVTKILRPIVQMANHVYRETGFHIGGYAWHPDVGASIFVGTKTLEKVKSTNGTQMLAQANDIGSCCFSVAKLVERKVEAELAELYRHCIVKKESRDRHRAILPRVFAYDMNRVFENEEGGVPKLTFSNFVERAWKHQVRVKNWPAGVPFLNIGVMSKKGYVAGVDMLNKYKAGDLNKICGPRIQQIEEAVSGEDIHNNLLYFEIERWTDEERKLGVHQLSTIPVVSDTENNTVASVAHSSSYRIRVGDAEPEHAVEHDAGTTTKDSGALALFASDSDDDDTPQQHIDDPGPSRRSNDQGRSAWVKPLKSVAAGAQRQVLPHPRPFTVNYTKRPSVA</sequence>
<evidence type="ECO:0000313" key="2">
    <source>
        <dbReference type="EMBL" id="KAF9064847.1"/>
    </source>
</evidence>
<feature type="region of interest" description="Disordered" evidence="1">
    <location>
        <begin position="83"/>
        <end position="107"/>
    </location>
</feature>
<dbReference type="AlphaFoldDB" id="A0A9P5U3Q6"/>
<feature type="compositionally biased region" description="Polar residues" evidence="1">
    <location>
        <begin position="900"/>
        <end position="909"/>
    </location>
</feature>
<dbReference type="Proteomes" id="UP000772434">
    <property type="component" value="Unassembled WGS sequence"/>
</dbReference>
<keyword evidence="3" id="KW-1185">Reference proteome</keyword>
<feature type="compositionally biased region" description="Acidic residues" evidence="1">
    <location>
        <begin position="396"/>
        <end position="408"/>
    </location>
</feature>
<feature type="compositionally biased region" description="Basic and acidic residues" evidence="1">
    <location>
        <begin position="858"/>
        <end position="870"/>
    </location>
</feature>
<evidence type="ECO:0000313" key="3">
    <source>
        <dbReference type="Proteomes" id="UP000772434"/>
    </source>
</evidence>
<dbReference type="EMBL" id="JADNRY010000114">
    <property type="protein sequence ID" value="KAF9064847.1"/>
    <property type="molecule type" value="Genomic_DNA"/>
</dbReference>
<name>A0A9P5U3Q6_9AGAR</name>
<protein>
    <submittedName>
        <fullName evidence="2">Uncharacterized protein</fullName>
    </submittedName>
</protein>
<feature type="compositionally biased region" description="Basic residues" evidence="1">
    <location>
        <begin position="381"/>
        <end position="392"/>
    </location>
</feature>
<feature type="compositionally biased region" description="Polar residues" evidence="1">
    <location>
        <begin position="364"/>
        <end position="373"/>
    </location>
</feature>
<feature type="region of interest" description="Disordered" evidence="1">
    <location>
        <begin position="254"/>
        <end position="441"/>
    </location>
</feature>
<evidence type="ECO:0000256" key="1">
    <source>
        <dbReference type="SAM" id="MobiDB-lite"/>
    </source>
</evidence>
<comment type="caution">
    <text evidence="2">The sequence shown here is derived from an EMBL/GenBank/DDBJ whole genome shotgun (WGS) entry which is preliminary data.</text>
</comment>
<feature type="compositionally biased region" description="Basic and acidic residues" evidence="1">
    <location>
        <begin position="254"/>
        <end position="270"/>
    </location>
</feature>
<gene>
    <name evidence="2" type="ORF">BDP27DRAFT_1425438</name>
</gene>
<feature type="compositionally biased region" description="Basic and acidic residues" evidence="1">
    <location>
        <begin position="278"/>
        <end position="305"/>
    </location>
</feature>
<accession>A0A9P5U3Q6</accession>
<proteinExistence type="predicted"/>
<feature type="region of interest" description="Disordered" evidence="1">
    <location>
        <begin position="845"/>
        <end position="909"/>
    </location>
</feature>
<organism evidence="2 3">
    <name type="scientific">Rhodocollybia butyracea</name>
    <dbReference type="NCBI Taxonomy" id="206335"/>
    <lineage>
        <taxon>Eukaryota</taxon>
        <taxon>Fungi</taxon>
        <taxon>Dikarya</taxon>
        <taxon>Basidiomycota</taxon>
        <taxon>Agaricomycotina</taxon>
        <taxon>Agaricomycetes</taxon>
        <taxon>Agaricomycetidae</taxon>
        <taxon>Agaricales</taxon>
        <taxon>Marasmiineae</taxon>
        <taxon>Omphalotaceae</taxon>
        <taxon>Rhodocollybia</taxon>
    </lineage>
</organism>